<reference evidence="3" key="2">
    <citation type="submission" date="2009-11" db="EMBL/GenBank/DDBJ databases">
        <title>The Genome Sequence of Allomyces macrogynus strain ATCC 38327.</title>
        <authorList>
            <consortium name="The Broad Institute Genome Sequencing Platform"/>
            <person name="Russ C."/>
            <person name="Cuomo C."/>
            <person name="Shea T."/>
            <person name="Young S.K."/>
            <person name="Zeng Q."/>
            <person name="Koehrsen M."/>
            <person name="Haas B."/>
            <person name="Borodovsky M."/>
            <person name="Guigo R."/>
            <person name="Alvarado L."/>
            <person name="Berlin A."/>
            <person name="Borenstein D."/>
            <person name="Chen Z."/>
            <person name="Engels R."/>
            <person name="Freedman E."/>
            <person name="Gellesch M."/>
            <person name="Goldberg J."/>
            <person name="Griggs A."/>
            <person name="Gujja S."/>
            <person name="Heiman D."/>
            <person name="Hepburn T."/>
            <person name="Howarth C."/>
            <person name="Jen D."/>
            <person name="Larson L."/>
            <person name="Lewis B."/>
            <person name="Mehta T."/>
            <person name="Park D."/>
            <person name="Pearson M."/>
            <person name="Roberts A."/>
            <person name="Saif S."/>
            <person name="Shenoy N."/>
            <person name="Sisk P."/>
            <person name="Stolte C."/>
            <person name="Sykes S."/>
            <person name="Walk T."/>
            <person name="White J."/>
            <person name="Yandava C."/>
            <person name="Burger G."/>
            <person name="Gray M.W."/>
            <person name="Holland P.W.H."/>
            <person name="King N."/>
            <person name="Lang F.B.F."/>
            <person name="Roger A.J."/>
            <person name="Ruiz-Trillo I."/>
            <person name="Lander E."/>
            <person name="Nusbaum C."/>
        </authorList>
    </citation>
    <scope>NUCLEOTIDE SEQUENCE [LARGE SCALE GENOMIC DNA]</scope>
    <source>
        <strain evidence="3">ATCC 38327</strain>
    </source>
</reference>
<reference evidence="2 3" key="1">
    <citation type="submission" date="2009-11" db="EMBL/GenBank/DDBJ databases">
        <title>Annotation of Allomyces macrogynus ATCC 38327.</title>
        <authorList>
            <consortium name="The Broad Institute Genome Sequencing Platform"/>
            <person name="Russ C."/>
            <person name="Cuomo C."/>
            <person name="Burger G."/>
            <person name="Gray M.W."/>
            <person name="Holland P.W.H."/>
            <person name="King N."/>
            <person name="Lang F.B.F."/>
            <person name="Roger A.J."/>
            <person name="Ruiz-Trillo I."/>
            <person name="Young S.K."/>
            <person name="Zeng Q."/>
            <person name="Gargeya S."/>
            <person name="Fitzgerald M."/>
            <person name="Haas B."/>
            <person name="Abouelleil A."/>
            <person name="Alvarado L."/>
            <person name="Arachchi H.M."/>
            <person name="Berlin A."/>
            <person name="Chapman S.B."/>
            <person name="Gearin G."/>
            <person name="Goldberg J."/>
            <person name="Griggs A."/>
            <person name="Gujja S."/>
            <person name="Hansen M."/>
            <person name="Heiman D."/>
            <person name="Howarth C."/>
            <person name="Larimer J."/>
            <person name="Lui A."/>
            <person name="MacDonald P.J.P."/>
            <person name="McCowen C."/>
            <person name="Montmayeur A."/>
            <person name="Murphy C."/>
            <person name="Neiman D."/>
            <person name="Pearson M."/>
            <person name="Priest M."/>
            <person name="Roberts A."/>
            <person name="Saif S."/>
            <person name="Shea T."/>
            <person name="Sisk P."/>
            <person name="Stolte C."/>
            <person name="Sykes S."/>
            <person name="Wortman J."/>
            <person name="Nusbaum C."/>
            <person name="Birren B."/>
        </authorList>
    </citation>
    <scope>NUCLEOTIDE SEQUENCE [LARGE SCALE GENOMIC DNA]</scope>
    <source>
        <strain evidence="2 3">ATCC 38327</strain>
    </source>
</reference>
<feature type="signal peptide" evidence="1">
    <location>
        <begin position="1"/>
        <end position="24"/>
    </location>
</feature>
<keyword evidence="1" id="KW-0732">Signal</keyword>
<protein>
    <submittedName>
        <fullName evidence="2">Uncharacterized protein</fullName>
    </submittedName>
</protein>
<sequence>MPAPSARAAALLSSASSVAGLAAALLPARVLEALAHTRTITQALAAMTRAAARLLMWRGEGAGIDVALALATWTAVCIQTRLLLCAAPVLAGCILYPGRAFTINESNLPAASDTVELPPVAEIQPVATATVAADRTGVPVVHHHATGVPVTHHGLAKLASTARPSSPPQMVPMAPSSPAPGANVNVQDTVMGLVTDLLELHDLIFEGADRVQRLLNAVTRLFVASRILVVAAGLLPNHMKTSIAFPPPSAAERRRQLEWQWMTPSAALVGWIALCCFTSMHAPVVLTWVGGLAALAALSDAGLDVADAVANRAVASLPVVARWIAQVRGHLAVVRDDWFAWTLAADAVPVKAEHPPQPTSKIDTVGHIGYELVAILGVLVRAMVQWIVWSVVEPVARVSFGAIATVEYVRAQSRIDDESATVPAVLVLRQHAVVGGNTGAAPRSFRLIGPEP</sequence>
<dbReference type="VEuPathDB" id="FungiDB:AMAG_02133"/>
<evidence type="ECO:0000256" key="1">
    <source>
        <dbReference type="SAM" id="SignalP"/>
    </source>
</evidence>
<evidence type="ECO:0000313" key="2">
    <source>
        <dbReference type="EMBL" id="KNE56310.1"/>
    </source>
</evidence>
<organism evidence="2 3">
    <name type="scientific">Allomyces macrogynus (strain ATCC 38327)</name>
    <name type="common">Allomyces javanicus var. macrogynus</name>
    <dbReference type="NCBI Taxonomy" id="578462"/>
    <lineage>
        <taxon>Eukaryota</taxon>
        <taxon>Fungi</taxon>
        <taxon>Fungi incertae sedis</taxon>
        <taxon>Blastocladiomycota</taxon>
        <taxon>Blastocladiomycetes</taxon>
        <taxon>Blastocladiales</taxon>
        <taxon>Blastocladiaceae</taxon>
        <taxon>Allomyces</taxon>
    </lineage>
</organism>
<dbReference type="AlphaFoldDB" id="A0A0L0S1L9"/>
<gene>
    <name evidence="2" type="ORF">AMAG_02133</name>
</gene>
<dbReference type="Proteomes" id="UP000054350">
    <property type="component" value="Unassembled WGS sequence"/>
</dbReference>
<accession>A0A0L0S1L9</accession>
<keyword evidence="3" id="KW-1185">Reference proteome</keyword>
<proteinExistence type="predicted"/>
<dbReference type="EMBL" id="GG745330">
    <property type="protein sequence ID" value="KNE56310.1"/>
    <property type="molecule type" value="Genomic_DNA"/>
</dbReference>
<evidence type="ECO:0000313" key="3">
    <source>
        <dbReference type="Proteomes" id="UP000054350"/>
    </source>
</evidence>
<feature type="chain" id="PRO_5005547740" evidence="1">
    <location>
        <begin position="25"/>
        <end position="452"/>
    </location>
</feature>
<name>A0A0L0S1L9_ALLM3</name>